<dbReference type="InterPro" id="IPR011335">
    <property type="entry name" value="Restrct_endonuc-II-like"/>
</dbReference>
<dbReference type="GO" id="GO:0003677">
    <property type="term" value="F:DNA binding"/>
    <property type="evidence" value="ECO:0007669"/>
    <property type="project" value="InterPro"/>
</dbReference>
<dbReference type="GO" id="GO:0009036">
    <property type="term" value="F:type II site-specific deoxyribonuclease activity"/>
    <property type="evidence" value="ECO:0007669"/>
    <property type="project" value="InterPro"/>
</dbReference>
<keyword evidence="2" id="KW-0255">Endonuclease</keyword>
<dbReference type="REBASE" id="205395">
    <property type="entry name" value="BdiBZC3ORF450P"/>
</dbReference>
<reference evidence="2 3" key="2">
    <citation type="submission" date="2017-06" db="EMBL/GenBank/DDBJ databases">
        <authorList>
            <person name="Kim H.J."/>
            <person name="Triplett B.A."/>
        </authorList>
    </citation>
    <scope>NUCLEOTIDE SEQUENCE [LARGE SCALE GENOMIC DNA]</scope>
    <source>
        <strain evidence="2 3">BZC3</strain>
    </source>
</reference>
<dbReference type="EMBL" id="CP021995">
    <property type="protein sequence ID" value="ASD25499.1"/>
    <property type="molecule type" value="Genomic_DNA"/>
</dbReference>
<dbReference type="InterPro" id="IPR038365">
    <property type="entry name" value="EcoRII_C_sf"/>
</dbReference>
<feature type="domain" description="Restriction endonuclease type II EcoRII C-terminal" evidence="1">
    <location>
        <begin position="288"/>
        <end position="427"/>
    </location>
</feature>
<dbReference type="GO" id="GO:0009307">
    <property type="term" value="P:DNA restriction-modification system"/>
    <property type="evidence" value="ECO:0007669"/>
    <property type="project" value="InterPro"/>
</dbReference>
<evidence type="ECO:0000313" key="2">
    <source>
        <dbReference type="EMBL" id="ASD25499.1"/>
    </source>
</evidence>
<proteinExistence type="predicted"/>
<keyword evidence="2" id="KW-0540">Nuclease</keyword>
<dbReference type="InterPro" id="IPR015300">
    <property type="entry name" value="DNA-bd_pseudobarrel_sf"/>
</dbReference>
<sequence length="461" mass="50978">MTEQTDLFVQEDATGALLADLLARAPRVLVKKLSNNDRDWAQMPNKHQGGVYIPVAERDGGFFPPLTAKQRKDPEARAILEVFFQTTWPQFGEEKKTRLVNYTSKGEETHMTGVPKAAFETLGPASWFVMAPEDRDDGAGFVCLTIDSASDVAGMLTDTLGLGADFEVGVLEPAAVMAAERDRIMEFAEQVALAWLAGDIGTFARDRSAMPATAELAVLARSRFLAARGMASLDPFALDAPGDAVREISRVIEYDLFREFQRRERAVELVRAVFGDEPADMDMKTVIRRMVDAVGEIDRIMLSASQQRKSRAGYSFEHHIEAMLTAGGVPFAKQVVIEAKKRPDFILPSLAHLRRKGLEGAYKGLILSAKTTLKERWKQVEREMGDSDLYLATVDENIAANAIEDMASMNVVLVVPEALKRSDTTEYSRHDTVIDFATFFGGELRGRRMPAWTPPATATLL</sequence>
<dbReference type="SUPFAM" id="SSF52980">
    <property type="entry name" value="Restriction endonuclease-like"/>
    <property type="match status" value="1"/>
</dbReference>
<accession>A0A1Z3LTM1</accession>
<evidence type="ECO:0000313" key="3">
    <source>
        <dbReference type="Proteomes" id="UP000197024"/>
    </source>
</evidence>
<dbReference type="Gene3D" id="2.40.330.10">
    <property type="entry name" value="DNA-binding pseudobarrel domain"/>
    <property type="match status" value="1"/>
</dbReference>
<dbReference type="Proteomes" id="UP000197024">
    <property type="component" value="Chromosome"/>
</dbReference>
<dbReference type="Pfam" id="PF09019">
    <property type="entry name" value="EcoRII-C"/>
    <property type="match status" value="1"/>
</dbReference>
<evidence type="ECO:0000259" key="1">
    <source>
        <dbReference type="Pfam" id="PF09019"/>
    </source>
</evidence>
<keyword evidence="2" id="KW-0378">Hydrolase</keyword>
<reference evidence="2 3" key="1">
    <citation type="submission" date="2017-06" db="EMBL/GenBank/DDBJ databases">
        <title>Biodegradation of gentamicin by bacterial consortia AMQD4 in synthetic medium and raw gentamicin sewage.</title>
        <authorList>
            <person name="Chang H."/>
            <person name="Feng Y."/>
            <person name="Li Z."/>
            <person name="Xue J."/>
            <person name="Cheng D."/>
        </authorList>
    </citation>
    <scope>NUCLEOTIDE SEQUENCE [LARGE SCALE GENOMIC DNA]</scope>
    <source>
        <strain evidence="2 3">BZC3</strain>
    </source>
</reference>
<name>A0A1Z3LTM1_BREDI</name>
<protein>
    <submittedName>
        <fullName evidence="2">Restriction endonuclease</fullName>
    </submittedName>
</protein>
<dbReference type="CDD" id="cd22322">
    <property type="entry name" value="EcoRII-like"/>
    <property type="match status" value="1"/>
</dbReference>
<dbReference type="AlphaFoldDB" id="A0A1Z3LTM1"/>
<dbReference type="InterPro" id="IPR015109">
    <property type="entry name" value="Restrct_endonuc_II_EcoRII_C"/>
</dbReference>
<organism evidence="2 3">
    <name type="scientific">Brevundimonas diminuta</name>
    <name type="common">Pseudomonas diminuta</name>
    <dbReference type="NCBI Taxonomy" id="293"/>
    <lineage>
        <taxon>Bacteria</taxon>
        <taxon>Pseudomonadati</taxon>
        <taxon>Pseudomonadota</taxon>
        <taxon>Alphaproteobacteria</taxon>
        <taxon>Caulobacterales</taxon>
        <taxon>Caulobacteraceae</taxon>
        <taxon>Brevundimonas</taxon>
    </lineage>
</organism>
<gene>
    <name evidence="2" type="ORF">CD943_00440</name>
</gene>
<dbReference type="Gene3D" id="3.40.91.80">
    <property type="match status" value="1"/>
</dbReference>
<dbReference type="RefSeq" id="WP_088409747.1">
    <property type="nucleotide sequence ID" value="NZ_CP021995.1"/>
</dbReference>